<gene>
    <name evidence="1" type="ORF">ALECFALPRED_000990</name>
</gene>
<organism evidence="1 2">
    <name type="scientific">Alectoria fallacina</name>
    <dbReference type="NCBI Taxonomy" id="1903189"/>
    <lineage>
        <taxon>Eukaryota</taxon>
        <taxon>Fungi</taxon>
        <taxon>Dikarya</taxon>
        <taxon>Ascomycota</taxon>
        <taxon>Pezizomycotina</taxon>
        <taxon>Lecanoromycetes</taxon>
        <taxon>OSLEUM clade</taxon>
        <taxon>Lecanoromycetidae</taxon>
        <taxon>Lecanorales</taxon>
        <taxon>Lecanorineae</taxon>
        <taxon>Parmeliaceae</taxon>
        <taxon>Alectoria</taxon>
    </lineage>
</organism>
<dbReference type="EMBL" id="CAJPDR010001195">
    <property type="protein sequence ID" value="CAF9943704.1"/>
    <property type="molecule type" value="Genomic_DNA"/>
</dbReference>
<comment type="caution">
    <text evidence="1">The sequence shown here is derived from an EMBL/GenBank/DDBJ whole genome shotgun (WGS) entry which is preliminary data.</text>
</comment>
<dbReference type="OrthoDB" id="5421601at2759"/>
<name>A0A8H3JAL1_9LECA</name>
<sequence length="266" mass="30075">MIAHGAITGIPWLANLKTVRVEGCDGGLLFCDLRLFNSLLSLKSLTAYGVNDGCDSDDEDNIDAELPTYDSHTTELVLLRSKVFTQKLYWYLESFRSLQSFTFEYPLSSSAVNNKENFDPCWIRSALVAPAKATLQTLTILGPPRPDTFMGSLQAIEALKEIHTEWCFVFPNKCDLETWPSRVLPASIHTLKLGDRSDRSDKEYKILIRGLQRAKENTCLKLEAVEIETDWWDICMEVDELQGMCEKVGISLRFSAETWEVGIGYT</sequence>
<proteinExistence type="predicted"/>
<protein>
    <submittedName>
        <fullName evidence="1">Uncharacterized protein</fullName>
    </submittedName>
</protein>
<evidence type="ECO:0000313" key="1">
    <source>
        <dbReference type="EMBL" id="CAF9943704.1"/>
    </source>
</evidence>
<reference evidence="1" key="1">
    <citation type="submission" date="2021-03" db="EMBL/GenBank/DDBJ databases">
        <authorList>
            <person name="Tagirdzhanova G."/>
        </authorList>
    </citation>
    <scope>NUCLEOTIDE SEQUENCE</scope>
</reference>
<dbReference type="AlphaFoldDB" id="A0A8H3JAL1"/>
<dbReference type="Proteomes" id="UP000664203">
    <property type="component" value="Unassembled WGS sequence"/>
</dbReference>
<accession>A0A8H3JAL1</accession>
<keyword evidence="2" id="KW-1185">Reference proteome</keyword>
<evidence type="ECO:0000313" key="2">
    <source>
        <dbReference type="Proteomes" id="UP000664203"/>
    </source>
</evidence>